<dbReference type="PANTHER" id="PTHR12815">
    <property type="entry name" value="SORTING AND ASSEMBLY MACHINERY SAMM50 PROTEIN FAMILY MEMBER"/>
    <property type="match status" value="1"/>
</dbReference>
<organism evidence="7 8">
    <name type="scientific">Fusobacterium hominis</name>
    <dbReference type="NCBI Taxonomy" id="2764326"/>
    <lineage>
        <taxon>Bacteria</taxon>
        <taxon>Fusobacteriati</taxon>
        <taxon>Fusobacteriota</taxon>
        <taxon>Fusobacteriia</taxon>
        <taxon>Fusobacteriales</taxon>
        <taxon>Fusobacteriaceae</taxon>
        <taxon>Fusobacterium</taxon>
    </lineage>
</organism>
<dbReference type="PROSITE" id="PS51779">
    <property type="entry name" value="POTRA"/>
    <property type="match status" value="3"/>
</dbReference>
<dbReference type="EMBL" id="CP060637">
    <property type="protein sequence ID" value="QNM15653.1"/>
    <property type="molecule type" value="Genomic_DNA"/>
</dbReference>
<dbReference type="Gene3D" id="3.10.20.310">
    <property type="entry name" value="membrane protein fhac"/>
    <property type="match status" value="4"/>
</dbReference>
<keyword evidence="8" id="KW-1185">Reference proteome</keyword>
<keyword evidence="4" id="KW-0472">Membrane</keyword>
<dbReference type="GO" id="GO:0019867">
    <property type="term" value="C:outer membrane"/>
    <property type="evidence" value="ECO:0007669"/>
    <property type="project" value="InterPro"/>
</dbReference>
<keyword evidence="5" id="KW-0998">Cell outer membrane</keyword>
<keyword evidence="2" id="KW-0812">Transmembrane</keyword>
<evidence type="ECO:0000313" key="8">
    <source>
        <dbReference type="Proteomes" id="UP000515913"/>
    </source>
</evidence>
<evidence type="ECO:0000256" key="4">
    <source>
        <dbReference type="ARBA" id="ARBA00023136"/>
    </source>
</evidence>
<dbReference type="Proteomes" id="UP000515913">
    <property type="component" value="Chromosome"/>
</dbReference>
<name>A0A7G9GXX1_9FUSO</name>
<dbReference type="InterPro" id="IPR034746">
    <property type="entry name" value="POTRA"/>
</dbReference>
<dbReference type="RefSeq" id="WP_101475035.1">
    <property type="nucleotide sequence ID" value="NZ_CP060637.1"/>
</dbReference>
<evidence type="ECO:0000259" key="6">
    <source>
        <dbReference type="PROSITE" id="PS51779"/>
    </source>
</evidence>
<comment type="subcellular location">
    <subcellularLocation>
        <location evidence="1">Membrane</location>
    </subcellularLocation>
</comment>
<feature type="domain" description="POTRA" evidence="6">
    <location>
        <begin position="24"/>
        <end position="95"/>
    </location>
</feature>
<protein>
    <submittedName>
        <fullName evidence="7">Outer membrane protein assembly factor</fullName>
    </submittedName>
</protein>
<dbReference type="AlphaFoldDB" id="A0A7G9GXX1"/>
<dbReference type="InterPro" id="IPR039910">
    <property type="entry name" value="D15-like"/>
</dbReference>
<evidence type="ECO:0000256" key="2">
    <source>
        <dbReference type="ARBA" id="ARBA00022692"/>
    </source>
</evidence>
<evidence type="ECO:0000256" key="3">
    <source>
        <dbReference type="ARBA" id="ARBA00022729"/>
    </source>
</evidence>
<dbReference type="InterPro" id="IPR000184">
    <property type="entry name" value="Bac_surfAg_D15"/>
</dbReference>
<evidence type="ECO:0000256" key="5">
    <source>
        <dbReference type="ARBA" id="ARBA00023237"/>
    </source>
</evidence>
<dbReference type="Gene3D" id="2.40.160.50">
    <property type="entry name" value="membrane protein fhac: a member of the omp85/tpsb transporter family"/>
    <property type="match status" value="1"/>
</dbReference>
<feature type="domain" description="POTRA" evidence="6">
    <location>
        <begin position="192"/>
        <end position="266"/>
    </location>
</feature>
<dbReference type="PANTHER" id="PTHR12815:SF47">
    <property type="entry name" value="TRANSLOCATION AND ASSEMBLY MODULE SUBUNIT TAMA"/>
    <property type="match status" value="1"/>
</dbReference>
<dbReference type="Pfam" id="PF07244">
    <property type="entry name" value="POTRA"/>
    <property type="match status" value="3"/>
</dbReference>
<proteinExistence type="predicted"/>
<dbReference type="Pfam" id="PF01103">
    <property type="entry name" value="Omp85"/>
    <property type="match status" value="1"/>
</dbReference>
<dbReference type="InterPro" id="IPR010827">
    <property type="entry name" value="BamA/TamA_POTRA"/>
</dbReference>
<evidence type="ECO:0000313" key="7">
    <source>
        <dbReference type="EMBL" id="QNM15653.1"/>
    </source>
</evidence>
<gene>
    <name evidence="7" type="ORF">H9Q81_02085</name>
</gene>
<feature type="domain" description="POTRA" evidence="6">
    <location>
        <begin position="120"/>
        <end position="191"/>
    </location>
</feature>
<accession>A0A7G9GXX1</accession>
<keyword evidence="3" id="KW-0732">Signal</keyword>
<reference evidence="7 8" key="1">
    <citation type="submission" date="2020-08" db="EMBL/GenBank/DDBJ databases">
        <authorList>
            <person name="Liu C."/>
            <person name="Sun Q."/>
        </authorList>
    </citation>
    <scope>NUCLEOTIDE SEQUENCE [LARGE SCALE GENOMIC DNA]</scope>
    <source>
        <strain evidence="7 8">NSJ-57</strain>
    </source>
</reference>
<dbReference type="KEGG" id="fho:H9Q81_02085"/>
<evidence type="ECO:0000256" key="1">
    <source>
        <dbReference type="ARBA" id="ARBA00004370"/>
    </source>
</evidence>
<sequence>MRKQLIVLLVFLLGIFTFADVTNYDIKKVEIVNNREVPYEVVLSAMKSKEGKKYITENMISDYKAIKNLKSVDDVAIYPTAYDNGIKLVVDITENPNAKKILEEQGIIPLSERDKVDTTLVISDVQVIGNKHMPLTDIKALIPVKAGEYFSKNKIVEGHKNLIESGYFRDVIPDVIKTKNGVKVVYNVLENPVINGINIIGNTVYSTPELMEVIKTQPGKVFNINTIREDRDKIMQKYQDDGYVLAEVTDIGLNPNLELEIYLSEGVVRNIELKKMVTKQKGARRMATDDVLKTKKYVIERELEFHENQIFNAKNYDATVANLMRLGHFKNVKYEVRDIPGDPDGRDIILLLDEERTAMLQGAISYGSEIGLMGTLSIKDTNWKGKGQELGFTFEKSNKDYTSFSIDFYDPWIKDTDRISWGWSLYKNEYEDTDSAIFRKVDTIGGRVSIGKGLSKYVRLGLGTKLEYVTEKPDMDYFEYINGQEVWKGYNHQRAEGLDDKYYIWSIFPSITYDSRNHYWNPTAGIFAKLQLEAGYANGYKGDAFGNVTGEFRTYHRGLFKNNIFAYRVVGGIMTDSTKEGQRFWVGGGNSLRGYDGGFFKGTQKLVGNIENRTQINDILGFVVFFDIGRAWNYHGRDLTYDHNARFAKKIGTTAGVGLRLNTPIGPLRFDFGWPVGDKMSNDGMQFYFNMGQSF</sequence>